<evidence type="ECO:0000256" key="5">
    <source>
        <dbReference type="ARBA" id="ARBA00022833"/>
    </source>
</evidence>
<dbReference type="InterPro" id="IPR013083">
    <property type="entry name" value="Znf_RING/FYVE/PHD"/>
</dbReference>
<feature type="compositionally biased region" description="Basic and acidic residues" evidence="7">
    <location>
        <begin position="854"/>
        <end position="869"/>
    </location>
</feature>
<dbReference type="CDD" id="cd16619">
    <property type="entry name" value="mRING-HC-C4C4_TRIM37_C-VIII"/>
    <property type="match status" value="1"/>
</dbReference>
<dbReference type="PANTHER" id="PTHR36754:SF2">
    <property type="entry name" value="E3 UBIQUITIN-PROTEIN LIGASE TRIM37"/>
    <property type="match status" value="1"/>
</dbReference>
<dbReference type="GO" id="GO:0016235">
    <property type="term" value="C:aggresome"/>
    <property type="evidence" value="ECO:0007669"/>
    <property type="project" value="TreeGrafter"/>
</dbReference>
<dbReference type="PROSITE" id="PS50144">
    <property type="entry name" value="MATH"/>
    <property type="match status" value="1"/>
</dbReference>
<sequence>MASRGDKGNGNGEEQIVETLAEVFRCFICMEKLVDAHLCPHCSKLCCYACVRRWLTEQRSQCPHCRAALHLHELVNCRWVEEVTQQIETMQQSNSASQRESFRDRCPTHQEKLTVYCWTCRRCICHQCALWGGTHSGHTFKPLEEVYEQHVTQIRDEVFQLRRRLTELISLGQDVERNVESVRAAKDERVREIRNAVELMISRLDSALKAKLLTLMGQKNSLTQETEQLEHLLQEIEHQLHSSTRSELIAKSGELSKMIHQVRKKPMASFVTAPVPADFHSEIVPSYDSSTFPLSNFTQLQHAAAPVYSAPLHVNGLCWRLKVYPDGNGVVRGNYLSVFLELSAGLPETSKYEYRVEMLHQVSRDPSKNIVREFASDFEVGECWGYNRFFRLDLLASEGYLDPETDTLILRFQVRPPTFYQRCRDQQWYINQLITMQNQHILQINDLKERLSLEMSRNSIAATRAQTGSNTSQSNAGSTDTDNPSQNNPVDGNSLSDSIVFGNQWKFSAPHSIMSGQRLASPVSMVTCGECGGGRCAGILNTGMFVDDSRNNDVSGAAGYGDYRHAPHQPHQPHATHALDAGYNLPSTSRSANSLHVSGTGPDNMALVSLHTLLSAAQAPAARAPSKLPSKRAAEPRPDKHHVPHKDSQLTAVSSNPVTESTNAAATNAVLCSSISSPELNAGAKLEPEPASHPLHAASESSSDTGDLMFSELEVFADENNPSHVDENSNEENDVDDETMSGENDIEAAHLAGGSSGSGADILRRLVCAVASRGVTPAGTDGSGPPAPPRHDPDPQLSTAAHTDMLLLNLMRINGLTPKHSRHGGSKRQWSSSAGGSECGAGATRRGSGGARPLDPHMKLQKGEGEPEKNIPYREAVGSLMHLAIVSRPDIMFAVSLVSRFLNSYNQTHWNAVKRILKYLKDTKEYGLCYTNTTQPSEVTGYSDADYANDFDTRRSVTGYVFMKNGAAVTWASQRQPTVALSTTEAEFMAACAATKETMAACLGLSFTSTPPGTPERSALSPVSSLALHDYWPSVSSVSDADDVEAVLDYNDTLFDMLLNSLAIDGAAGEALGAEARPPTPPVQPWSPAAAPPAPAQPPDRAD</sequence>
<evidence type="ECO:0000256" key="4">
    <source>
        <dbReference type="ARBA" id="ARBA00022771"/>
    </source>
</evidence>
<dbReference type="InterPro" id="IPR053003">
    <property type="entry name" value="TRIM_RBCC_E3_ubiq-ligases"/>
</dbReference>
<protein>
    <submittedName>
        <fullName evidence="12">Uncharacterized protein LOC111351623</fullName>
    </submittedName>
</protein>
<proteinExistence type="predicted"/>
<comment type="subcellular location">
    <subcellularLocation>
        <location evidence="1">Cytoplasm</location>
    </subcellularLocation>
</comment>
<dbReference type="CDD" id="cd19779">
    <property type="entry name" value="Bbox2_TRIM37_C-VIII"/>
    <property type="match status" value="1"/>
</dbReference>
<dbReference type="SUPFAM" id="SSF57850">
    <property type="entry name" value="RING/U-box"/>
    <property type="match status" value="1"/>
</dbReference>
<feature type="region of interest" description="Disordered" evidence="7">
    <location>
        <begin position="720"/>
        <end position="740"/>
    </location>
</feature>
<feature type="compositionally biased region" description="Acidic residues" evidence="7">
    <location>
        <begin position="728"/>
        <end position="740"/>
    </location>
</feature>
<dbReference type="Gene3D" id="3.30.40.10">
    <property type="entry name" value="Zinc/RING finger domain, C3HC4 (zinc finger)"/>
    <property type="match status" value="1"/>
</dbReference>
<feature type="compositionally biased region" description="Polar residues" evidence="7">
    <location>
        <begin position="649"/>
        <end position="658"/>
    </location>
</feature>
<dbReference type="GO" id="GO:0070842">
    <property type="term" value="P:aggresome assembly"/>
    <property type="evidence" value="ECO:0007669"/>
    <property type="project" value="TreeGrafter"/>
</dbReference>
<feature type="compositionally biased region" description="Pro residues" evidence="7">
    <location>
        <begin position="1078"/>
        <end position="1103"/>
    </location>
</feature>
<dbReference type="RefSeq" id="XP_022819410.1">
    <property type="nucleotide sequence ID" value="XM_022963642.1"/>
</dbReference>
<dbReference type="InterPro" id="IPR008974">
    <property type="entry name" value="TRAF-like"/>
</dbReference>
<dbReference type="SMART" id="SM00336">
    <property type="entry name" value="BBOX"/>
    <property type="match status" value="1"/>
</dbReference>
<keyword evidence="4 6" id="KW-0863">Zinc-finger</keyword>
<evidence type="ECO:0000256" key="6">
    <source>
        <dbReference type="PROSITE-ProRule" id="PRU00024"/>
    </source>
</evidence>
<dbReference type="InterPro" id="IPR002083">
    <property type="entry name" value="MATH/TRAF_dom"/>
</dbReference>
<dbReference type="GO" id="GO:0006513">
    <property type="term" value="P:protein monoubiquitination"/>
    <property type="evidence" value="ECO:0007669"/>
    <property type="project" value="TreeGrafter"/>
</dbReference>
<dbReference type="SMART" id="SM00061">
    <property type="entry name" value="MATH"/>
    <property type="match status" value="1"/>
</dbReference>
<feature type="region of interest" description="Disordered" evidence="7">
    <location>
        <begin position="681"/>
        <end position="705"/>
    </location>
</feature>
<evidence type="ECO:0000256" key="2">
    <source>
        <dbReference type="ARBA" id="ARBA00022490"/>
    </source>
</evidence>
<gene>
    <name evidence="12" type="primary">LOC111351623</name>
</gene>
<dbReference type="Pfam" id="PF00643">
    <property type="entry name" value="zf-B_box"/>
    <property type="match status" value="1"/>
</dbReference>
<dbReference type="PROSITE" id="PS50089">
    <property type="entry name" value="ZF_RING_2"/>
    <property type="match status" value="1"/>
</dbReference>
<evidence type="ECO:0000259" key="10">
    <source>
        <dbReference type="PROSITE" id="PS50144"/>
    </source>
</evidence>
<keyword evidence="3" id="KW-0479">Metal-binding</keyword>
<accession>A0A9J7IQC0</accession>
<dbReference type="InterPro" id="IPR003649">
    <property type="entry name" value="Bbox_C"/>
</dbReference>
<feature type="region of interest" description="Disordered" evidence="7">
    <location>
        <begin position="1072"/>
        <end position="1103"/>
    </location>
</feature>
<dbReference type="Pfam" id="PF22486">
    <property type="entry name" value="MATH_2"/>
    <property type="match status" value="1"/>
</dbReference>
<dbReference type="GO" id="GO:0005164">
    <property type="term" value="F:tumor necrosis factor receptor binding"/>
    <property type="evidence" value="ECO:0007669"/>
    <property type="project" value="TreeGrafter"/>
</dbReference>
<keyword evidence="5" id="KW-0862">Zinc</keyword>
<dbReference type="Gene3D" id="2.60.210.10">
    <property type="entry name" value="Apoptosis, Tumor Necrosis Factor Receptor Associated Protein 2, Chain A"/>
    <property type="match status" value="1"/>
</dbReference>
<dbReference type="CDD" id="cd09272">
    <property type="entry name" value="RNase_HI_RT_Ty1"/>
    <property type="match status" value="1"/>
</dbReference>
<dbReference type="GeneID" id="111351623"/>
<feature type="region of interest" description="Disordered" evidence="7">
    <location>
        <begin position="817"/>
        <end position="869"/>
    </location>
</feature>
<feature type="domain" description="B box-type" evidence="9">
    <location>
        <begin position="101"/>
        <end position="143"/>
    </location>
</feature>
<dbReference type="GO" id="GO:0031625">
    <property type="term" value="F:ubiquitin protein ligase binding"/>
    <property type="evidence" value="ECO:0007669"/>
    <property type="project" value="TreeGrafter"/>
</dbReference>
<dbReference type="SUPFAM" id="SSF49599">
    <property type="entry name" value="TRAF domain-like"/>
    <property type="match status" value="1"/>
</dbReference>
<dbReference type="InterPro" id="IPR037299">
    <property type="entry name" value="TRIM37_MATH"/>
</dbReference>
<dbReference type="InterPro" id="IPR000315">
    <property type="entry name" value="Znf_B-box"/>
</dbReference>
<name>A0A9J7IQC0_SPOLT</name>
<dbReference type="PANTHER" id="PTHR36754">
    <property type="entry name" value="E3 UBIQUITIN-PROTEIN LIGASE TRIM37"/>
    <property type="match status" value="1"/>
</dbReference>
<dbReference type="OrthoDB" id="192247at2759"/>
<evidence type="ECO:0000259" key="9">
    <source>
        <dbReference type="PROSITE" id="PS50119"/>
    </source>
</evidence>
<dbReference type="AlphaFoldDB" id="A0A9J7IQC0"/>
<dbReference type="SMART" id="SM00502">
    <property type="entry name" value="BBC"/>
    <property type="match status" value="1"/>
</dbReference>
<dbReference type="KEGG" id="sliu:111351623"/>
<dbReference type="Proteomes" id="UP000301870">
    <property type="component" value="Chromosome 14"/>
</dbReference>
<dbReference type="GO" id="GO:0005778">
    <property type="term" value="C:peroxisomal membrane"/>
    <property type="evidence" value="ECO:0007669"/>
    <property type="project" value="TreeGrafter"/>
</dbReference>
<dbReference type="Gene3D" id="3.30.160.60">
    <property type="entry name" value="Classic Zinc Finger"/>
    <property type="match status" value="1"/>
</dbReference>
<evidence type="ECO:0000256" key="3">
    <source>
        <dbReference type="ARBA" id="ARBA00022723"/>
    </source>
</evidence>
<evidence type="ECO:0000313" key="11">
    <source>
        <dbReference type="Proteomes" id="UP000301870"/>
    </source>
</evidence>
<reference evidence="12" key="1">
    <citation type="submission" date="2025-08" db="UniProtKB">
        <authorList>
            <consortium name="RefSeq"/>
        </authorList>
    </citation>
    <scope>IDENTIFICATION</scope>
    <source>
        <strain evidence="12">Ishihara</strain>
        <tissue evidence="12">Whole body</tissue>
    </source>
</reference>
<evidence type="ECO:0000259" key="8">
    <source>
        <dbReference type="PROSITE" id="PS50089"/>
    </source>
</evidence>
<feature type="region of interest" description="Disordered" evidence="7">
    <location>
        <begin position="463"/>
        <end position="495"/>
    </location>
</feature>
<dbReference type="GO" id="GO:0061630">
    <property type="term" value="F:ubiquitin protein ligase activity"/>
    <property type="evidence" value="ECO:0007669"/>
    <property type="project" value="TreeGrafter"/>
</dbReference>
<feature type="domain" description="RING-type" evidence="8">
    <location>
        <begin position="26"/>
        <end position="66"/>
    </location>
</feature>
<dbReference type="PROSITE" id="PS50119">
    <property type="entry name" value="ZF_BBOX"/>
    <property type="match status" value="1"/>
</dbReference>
<evidence type="ECO:0000256" key="1">
    <source>
        <dbReference type="ARBA" id="ARBA00004496"/>
    </source>
</evidence>
<dbReference type="CDD" id="cd03773">
    <property type="entry name" value="MATH_TRIM37"/>
    <property type="match status" value="1"/>
</dbReference>
<dbReference type="GO" id="GO:0051865">
    <property type="term" value="P:protein autoubiquitination"/>
    <property type="evidence" value="ECO:0007669"/>
    <property type="project" value="TreeGrafter"/>
</dbReference>
<feature type="domain" description="MATH" evidence="10">
    <location>
        <begin position="287"/>
        <end position="414"/>
    </location>
</feature>
<keyword evidence="11" id="KW-1185">Reference proteome</keyword>
<evidence type="ECO:0000256" key="7">
    <source>
        <dbReference type="SAM" id="MobiDB-lite"/>
    </source>
</evidence>
<keyword evidence="2" id="KW-0963">Cytoplasm</keyword>
<dbReference type="InterPro" id="IPR001841">
    <property type="entry name" value="Znf_RING"/>
</dbReference>
<feature type="compositionally biased region" description="Low complexity" evidence="7">
    <location>
        <begin position="831"/>
        <end position="846"/>
    </location>
</feature>
<dbReference type="SUPFAM" id="SSF57845">
    <property type="entry name" value="B-box zinc-binding domain"/>
    <property type="match status" value="1"/>
</dbReference>
<dbReference type="GO" id="GO:0008270">
    <property type="term" value="F:zinc ion binding"/>
    <property type="evidence" value="ECO:0007669"/>
    <property type="project" value="UniProtKB-KW"/>
</dbReference>
<evidence type="ECO:0000313" key="12">
    <source>
        <dbReference type="RefSeq" id="XP_022819410.1"/>
    </source>
</evidence>
<feature type="region of interest" description="Disordered" evidence="7">
    <location>
        <begin position="618"/>
        <end position="658"/>
    </location>
</feature>
<organism evidence="11 12">
    <name type="scientific">Spodoptera litura</name>
    <name type="common">Asian cotton leafworm</name>
    <dbReference type="NCBI Taxonomy" id="69820"/>
    <lineage>
        <taxon>Eukaryota</taxon>
        <taxon>Metazoa</taxon>
        <taxon>Ecdysozoa</taxon>
        <taxon>Arthropoda</taxon>
        <taxon>Hexapoda</taxon>
        <taxon>Insecta</taxon>
        <taxon>Pterygota</taxon>
        <taxon>Neoptera</taxon>
        <taxon>Endopterygota</taxon>
        <taxon>Lepidoptera</taxon>
        <taxon>Glossata</taxon>
        <taxon>Ditrysia</taxon>
        <taxon>Noctuoidea</taxon>
        <taxon>Noctuidae</taxon>
        <taxon>Amphipyrinae</taxon>
        <taxon>Spodoptera</taxon>
    </lineage>
</organism>
<feature type="region of interest" description="Disordered" evidence="7">
    <location>
        <begin position="776"/>
        <end position="798"/>
    </location>
</feature>